<organism evidence="1">
    <name type="scientific">Graphocephala atropunctata</name>
    <dbReference type="NCBI Taxonomy" id="36148"/>
    <lineage>
        <taxon>Eukaryota</taxon>
        <taxon>Metazoa</taxon>
        <taxon>Ecdysozoa</taxon>
        <taxon>Arthropoda</taxon>
        <taxon>Hexapoda</taxon>
        <taxon>Insecta</taxon>
        <taxon>Pterygota</taxon>
        <taxon>Neoptera</taxon>
        <taxon>Paraneoptera</taxon>
        <taxon>Hemiptera</taxon>
        <taxon>Auchenorrhyncha</taxon>
        <taxon>Membracoidea</taxon>
        <taxon>Cicadellidae</taxon>
        <taxon>Cicadellinae</taxon>
        <taxon>Cicadellini</taxon>
        <taxon>Graphocephala</taxon>
    </lineage>
</organism>
<proteinExistence type="predicted"/>
<dbReference type="EMBL" id="GEBQ01023213">
    <property type="protein sequence ID" value="JAT16764.1"/>
    <property type="molecule type" value="Transcribed_RNA"/>
</dbReference>
<protein>
    <recommendedName>
        <fullName evidence="2">Proteasome assembly chaperone 4</fullName>
    </recommendedName>
</protein>
<gene>
    <name evidence="1" type="ORF">g.5898</name>
</gene>
<dbReference type="PANTHER" id="PTHR33559">
    <property type="entry name" value="PROTEASOME ASSEMBLY CHAPERONE 4"/>
    <property type="match status" value="1"/>
</dbReference>
<sequence>MEASSREKETAQIESTDSRLSTHSFSENIGSTVVMFSVLKLKDSAFMWIGSGQEPRLVNMCVAMKTPYESLPLTTQVLGSRSDEMSPGLASQLAKRLSKPVFVSVNIELDRCLFPEVTKRLNEEIKKYPECF</sequence>
<dbReference type="Pfam" id="PF16093">
    <property type="entry name" value="PAC4"/>
    <property type="match status" value="1"/>
</dbReference>
<evidence type="ECO:0008006" key="2">
    <source>
        <dbReference type="Google" id="ProtNLM"/>
    </source>
</evidence>
<dbReference type="InterPro" id="IPR032157">
    <property type="entry name" value="PAC4"/>
</dbReference>
<reference evidence="1" key="1">
    <citation type="submission" date="2015-11" db="EMBL/GenBank/DDBJ databases">
        <title>De novo transcriptome assembly of four potential Pierce s Disease insect vectors from Arizona vineyards.</title>
        <authorList>
            <person name="Tassone E.E."/>
        </authorList>
    </citation>
    <scope>NUCLEOTIDE SEQUENCE</scope>
</reference>
<dbReference type="PANTHER" id="PTHR33559:SF1">
    <property type="entry name" value="PROTEASOME ASSEMBLY CHAPERONE 4"/>
    <property type="match status" value="1"/>
</dbReference>
<dbReference type="AlphaFoldDB" id="A0A1B6KZT8"/>
<name>A0A1B6KZT8_9HEMI</name>
<accession>A0A1B6KZT8</accession>
<evidence type="ECO:0000313" key="1">
    <source>
        <dbReference type="EMBL" id="JAT16764.1"/>
    </source>
</evidence>
<dbReference type="GO" id="GO:0043248">
    <property type="term" value="P:proteasome assembly"/>
    <property type="evidence" value="ECO:0007669"/>
    <property type="project" value="InterPro"/>
</dbReference>